<feature type="chain" id="PRO_5043814008" evidence="1">
    <location>
        <begin position="26"/>
        <end position="189"/>
    </location>
</feature>
<evidence type="ECO:0000313" key="2">
    <source>
        <dbReference type="EMBL" id="WQF83962.1"/>
    </source>
</evidence>
<sequence length="189" mass="20347">MIRKRTSMKGKPLLLLAAIAGIATAQVKPNSFTVSGRIYIGCAVLNNVATETFDFPANELTPQLCHSMPFSSSRFSFLRRRGRAPAVLIALAARVASAAWVALAAVAAPVSRPPQQALVYLSNVFQRFSDEQRYFDIGVSEQQYRGRTALFNSDITTPFTAADLVDITILITVKVIAAPSTGPATTLDA</sequence>
<evidence type="ECO:0000313" key="3">
    <source>
        <dbReference type="Proteomes" id="UP001322277"/>
    </source>
</evidence>
<reference evidence="3" key="1">
    <citation type="journal article" date="2023" name="bioRxiv">
        <title>Complete genome of the Medicago anthracnose fungus, Colletotrichum destructivum, reveals a mini-chromosome-like region within a core chromosome.</title>
        <authorList>
            <person name="Lapalu N."/>
            <person name="Simon A."/>
            <person name="Lu A."/>
            <person name="Plaumann P.-L."/>
            <person name="Amselem J."/>
            <person name="Pigne S."/>
            <person name="Auger A."/>
            <person name="Koch C."/>
            <person name="Dallery J.-F."/>
            <person name="O'Connell R.J."/>
        </authorList>
    </citation>
    <scope>NUCLEOTIDE SEQUENCE [LARGE SCALE GENOMIC DNA]</scope>
    <source>
        <strain evidence="3">CBS 520.97</strain>
    </source>
</reference>
<accession>A0AAX4IL98</accession>
<dbReference type="KEGG" id="cdet:87945479"/>
<dbReference type="Proteomes" id="UP001322277">
    <property type="component" value="Chromosome 5"/>
</dbReference>
<feature type="signal peptide" evidence="1">
    <location>
        <begin position="1"/>
        <end position="25"/>
    </location>
</feature>
<keyword evidence="3" id="KW-1185">Reference proteome</keyword>
<protein>
    <submittedName>
        <fullName evidence="2">Uncharacterized protein</fullName>
    </submittedName>
</protein>
<organism evidence="2 3">
    <name type="scientific">Colletotrichum destructivum</name>
    <dbReference type="NCBI Taxonomy" id="34406"/>
    <lineage>
        <taxon>Eukaryota</taxon>
        <taxon>Fungi</taxon>
        <taxon>Dikarya</taxon>
        <taxon>Ascomycota</taxon>
        <taxon>Pezizomycotina</taxon>
        <taxon>Sordariomycetes</taxon>
        <taxon>Hypocreomycetidae</taxon>
        <taxon>Glomerellales</taxon>
        <taxon>Glomerellaceae</taxon>
        <taxon>Colletotrichum</taxon>
        <taxon>Colletotrichum destructivum species complex</taxon>
    </lineage>
</organism>
<dbReference type="GeneID" id="87945479"/>
<proteinExistence type="predicted"/>
<name>A0AAX4IL98_9PEZI</name>
<evidence type="ECO:0000256" key="1">
    <source>
        <dbReference type="SAM" id="SignalP"/>
    </source>
</evidence>
<dbReference type="EMBL" id="CP137309">
    <property type="protein sequence ID" value="WQF83962.1"/>
    <property type="molecule type" value="Genomic_DNA"/>
</dbReference>
<dbReference type="RefSeq" id="XP_062781186.1">
    <property type="nucleotide sequence ID" value="XM_062925135.1"/>
</dbReference>
<dbReference type="AlphaFoldDB" id="A0AAX4IL98"/>
<keyword evidence="1" id="KW-0732">Signal</keyword>
<gene>
    <name evidence="2" type="ORF">CDEST_08976</name>
</gene>